<keyword evidence="5" id="KW-1185">Reference proteome</keyword>
<dbReference type="Gene3D" id="3.40.50.2300">
    <property type="match status" value="1"/>
</dbReference>
<dbReference type="PROSITE" id="PS50110">
    <property type="entry name" value="RESPONSE_REGULATORY"/>
    <property type="match status" value="1"/>
</dbReference>
<name>A0A1G8QVS8_9BACL</name>
<dbReference type="PANTHER" id="PTHR44591">
    <property type="entry name" value="STRESS RESPONSE REGULATOR PROTEIN 1"/>
    <property type="match status" value="1"/>
</dbReference>
<sequence>MEEYQQSVLYVEDNELNMELMHHIFKKHLPSVLLLKAETAEHGLEIAACQLPDLIIMDIGLPGMNGYEAMERLRSKESTSRIPVMAISAFARHSDIEQARTTGFAAYLTKPFQVKVFTRTVKELLTEGPYTP</sequence>
<dbReference type="InterPro" id="IPR011006">
    <property type="entry name" value="CheY-like_superfamily"/>
</dbReference>
<proteinExistence type="predicted"/>
<dbReference type="GO" id="GO:0000160">
    <property type="term" value="P:phosphorelay signal transduction system"/>
    <property type="evidence" value="ECO:0007669"/>
    <property type="project" value="InterPro"/>
</dbReference>
<dbReference type="AlphaFoldDB" id="A0A1G8QVS8"/>
<reference evidence="5" key="1">
    <citation type="submission" date="2016-10" db="EMBL/GenBank/DDBJ databases">
        <authorList>
            <person name="Varghese N."/>
            <person name="Submissions S."/>
        </authorList>
    </citation>
    <scope>NUCLEOTIDE SEQUENCE [LARGE SCALE GENOMIC DNA]</scope>
    <source>
        <strain evidence="5">CGMCC 1.11012</strain>
    </source>
</reference>
<dbReference type="SUPFAM" id="SSF52172">
    <property type="entry name" value="CheY-like"/>
    <property type="match status" value="1"/>
</dbReference>
<gene>
    <name evidence="4" type="ORF">SAMN05216192_111152</name>
</gene>
<dbReference type="InterPro" id="IPR001789">
    <property type="entry name" value="Sig_transdc_resp-reg_receiver"/>
</dbReference>
<evidence type="ECO:0000259" key="3">
    <source>
        <dbReference type="PROSITE" id="PS50110"/>
    </source>
</evidence>
<accession>A0A1G8QVS8</accession>
<keyword evidence="1 2" id="KW-0597">Phosphoprotein</keyword>
<dbReference type="RefSeq" id="WP_090714558.1">
    <property type="nucleotide sequence ID" value="NZ_CBCSKY010000009.1"/>
</dbReference>
<evidence type="ECO:0000313" key="4">
    <source>
        <dbReference type="EMBL" id="SDJ08796.1"/>
    </source>
</evidence>
<evidence type="ECO:0000313" key="5">
    <source>
        <dbReference type="Proteomes" id="UP000199050"/>
    </source>
</evidence>
<dbReference type="Pfam" id="PF00072">
    <property type="entry name" value="Response_reg"/>
    <property type="match status" value="1"/>
</dbReference>
<dbReference type="Proteomes" id="UP000199050">
    <property type="component" value="Unassembled WGS sequence"/>
</dbReference>
<evidence type="ECO:0000256" key="1">
    <source>
        <dbReference type="ARBA" id="ARBA00022553"/>
    </source>
</evidence>
<organism evidence="4 5">
    <name type="scientific">Paenibacillus typhae</name>
    <dbReference type="NCBI Taxonomy" id="1174501"/>
    <lineage>
        <taxon>Bacteria</taxon>
        <taxon>Bacillati</taxon>
        <taxon>Bacillota</taxon>
        <taxon>Bacilli</taxon>
        <taxon>Bacillales</taxon>
        <taxon>Paenibacillaceae</taxon>
        <taxon>Paenibacillus</taxon>
    </lineage>
</organism>
<dbReference type="InterPro" id="IPR050595">
    <property type="entry name" value="Bact_response_regulator"/>
</dbReference>
<evidence type="ECO:0000256" key="2">
    <source>
        <dbReference type="PROSITE-ProRule" id="PRU00169"/>
    </source>
</evidence>
<dbReference type="EMBL" id="FNDX01000011">
    <property type="protein sequence ID" value="SDJ08796.1"/>
    <property type="molecule type" value="Genomic_DNA"/>
</dbReference>
<protein>
    <submittedName>
        <fullName evidence="4">Two-component system, cell cycle response regulator DivK</fullName>
    </submittedName>
</protein>
<feature type="domain" description="Response regulatory" evidence="3">
    <location>
        <begin position="7"/>
        <end position="125"/>
    </location>
</feature>
<dbReference type="PANTHER" id="PTHR44591:SF3">
    <property type="entry name" value="RESPONSE REGULATORY DOMAIN-CONTAINING PROTEIN"/>
    <property type="match status" value="1"/>
</dbReference>
<dbReference type="SMART" id="SM00448">
    <property type="entry name" value="REC"/>
    <property type="match status" value="1"/>
</dbReference>
<dbReference type="OrthoDB" id="9800897at2"/>
<feature type="modified residue" description="4-aspartylphosphate" evidence="2">
    <location>
        <position position="58"/>
    </location>
</feature>
<dbReference type="STRING" id="1174501.SAMN05216192_111152"/>